<feature type="region of interest" description="Disordered" evidence="1">
    <location>
        <begin position="165"/>
        <end position="202"/>
    </location>
</feature>
<keyword evidence="3" id="KW-1185">Reference proteome</keyword>
<feature type="compositionally biased region" description="Acidic residues" evidence="1">
    <location>
        <begin position="190"/>
        <end position="202"/>
    </location>
</feature>
<feature type="compositionally biased region" description="Acidic residues" evidence="1">
    <location>
        <begin position="338"/>
        <end position="347"/>
    </location>
</feature>
<feature type="compositionally biased region" description="Polar residues" evidence="1">
    <location>
        <begin position="441"/>
        <end position="455"/>
    </location>
</feature>
<feature type="region of interest" description="Disordered" evidence="1">
    <location>
        <begin position="338"/>
        <end position="493"/>
    </location>
</feature>
<feature type="compositionally biased region" description="Basic and acidic residues" evidence="1">
    <location>
        <begin position="168"/>
        <end position="177"/>
    </location>
</feature>
<feature type="compositionally biased region" description="Basic and acidic residues" evidence="1">
    <location>
        <begin position="350"/>
        <end position="362"/>
    </location>
</feature>
<dbReference type="EMBL" id="MU002000">
    <property type="protein sequence ID" value="KAF2791809.1"/>
    <property type="molecule type" value="Genomic_DNA"/>
</dbReference>
<gene>
    <name evidence="2" type="ORF">K505DRAFT_326580</name>
</gene>
<accession>A0A6A6X666</accession>
<evidence type="ECO:0000256" key="1">
    <source>
        <dbReference type="SAM" id="MobiDB-lite"/>
    </source>
</evidence>
<evidence type="ECO:0000313" key="2">
    <source>
        <dbReference type="EMBL" id="KAF2791809.1"/>
    </source>
</evidence>
<protein>
    <submittedName>
        <fullName evidence="2">Uncharacterized protein</fullName>
    </submittedName>
</protein>
<feature type="compositionally biased region" description="Basic and acidic residues" evidence="1">
    <location>
        <begin position="477"/>
        <end position="487"/>
    </location>
</feature>
<feature type="compositionally biased region" description="Basic and acidic residues" evidence="1">
    <location>
        <begin position="430"/>
        <end position="440"/>
    </location>
</feature>
<sequence length="493" mass="57315">MAPNNNDDDTRRNRPDAEDNPFVAFRRFADSQVSSLLHTVFTLPVTLATLNNAHHAREQCLFGQADSAQCEKLRQLEDDVAKIRAEGRELYQVGDMQSVLKKGEELMKLDRQTDELRKNIVEDARRRDTGETDPRAQTELVERVGKEKGRHWGWSWSWGFPASFDEEERARSNEPRRSCRSMRRRQQQQLEEDSRESTDDEWQQFNARWDDIKKKMNEELPRVEDRKPKENMWYTDNPPRLFDELGNIVQQFDRFLLSRSVSDEESYSPRALEDDEKLRKAGVPWRHAYEDLVRSQRGEQDRQLDWNECTGRDWNPNMPLTVIRKPRGEYPKKVVAWEGEETNDEPSYEYAHDHEDQHDDPPTPKVGQGKFTEGIPATEVEAYERLLGPVSSPPEPTDDARPSILSTLTTTERSVAADGTTTTKVMLKKRFADGREESSETVHTQRGQESDTSQDPWKAMQEQFSSPSKQSTSSQEMAKKKDTENKKGWFWSS</sequence>
<evidence type="ECO:0000313" key="3">
    <source>
        <dbReference type="Proteomes" id="UP000799757"/>
    </source>
</evidence>
<proteinExistence type="predicted"/>
<organism evidence="2 3">
    <name type="scientific">Melanomma pulvis-pyrius CBS 109.77</name>
    <dbReference type="NCBI Taxonomy" id="1314802"/>
    <lineage>
        <taxon>Eukaryota</taxon>
        <taxon>Fungi</taxon>
        <taxon>Dikarya</taxon>
        <taxon>Ascomycota</taxon>
        <taxon>Pezizomycotina</taxon>
        <taxon>Dothideomycetes</taxon>
        <taxon>Pleosporomycetidae</taxon>
        <taxon>Pleosporales</taxon>
        <taxon>Melanommataceae</taxon>
        <taxon>Melanomma</taxon>
    </lineage>
</organism>
<reference evidence="2" key="1">
    <citation type="journal article" date="2020" name="Stud. Mycol.">
        <title>101 Dothideomycetes genomes: a test case for predicting lifestyles and emergence of pathogens.</title>
        <authorList>
            <person name="Haridas S."/>
            <person name="Albert R."/>
            <person name="Binder M."/>
            <person name="Bloem J."/>
            <person name="Labutti K."/>
            <person name="Salamov A."/>
            <person name="Andreopoulos B."/>
            <person name="Baker S."/>
            <person name="Barry K."/>
            <person name="Bills G."/>
            <person name="Bluhm B."/>
            <person name="Cannon C."/>
            <person name="Castanera R."/>
            <person name="Culley D."/>
            <person name="Daum C."/>
            <person name="Ezra D."/>
            <person name="Gonzalez J."/>
            <person name="Henrissat B."/>
            <person name="Kuo A."/>
            <person name="Liang C."/>
            <person name="Lipzen A."/>
            <person name="Lutzoni F."/>
            <person name="Magnuson J."/>
            <person name="Mondo S."/>
            <person name="Nolan M."/>
            <person name="Ohm R."/>
            <person name="Pangilinan J."/>
            <person name="Park H.-J."/>
            <person name="Ramirez L."/>
            <person name="Alfaro M."/>
            <person name="Sun H."/>
            <person name="Tritt A."/>
            <person name="Yoshinaga Y."/>
            <person name="Zwiers L.-H."/>
            <person name="Turgeon B."/>
            <person name="Goodwin S."/>
            <person name="Spatafora J."/>
            <person name="Crous P."/>
            <person name="Grigoriev I."/>
        </authorList>
    </citation>
    <scope>NUCLEOTIDE SEQUENCE</scope>
    <source>
        <strain evidence="2">CBS 109.77</strain>
    </source>
</reference>
<dbReference type="AlphaFoldDB" id="A0A6A6X666"/>
<feature type="compositionally biased region" description="Low complexity" evidence="1">
    <location>
        <begin position="463"/>
        <end position="475"/>
    </location>
</feature>
<dbReference type="OrthoDB" id="4586300at2759"/>
<feature type="compositionally biased region" description="Polar residues" evidence="1">
    <location>
        <begin position="404"/>
        <end position="424"/>
    </location>
</feature>
<name>A0A6A6X666_9PLEO</name>
<dbReference type="Proteomes" id="UP000799757">
    <property type="component" value="Unassembled WGS sequence"/>
</dbReference>